<evidence type="ECO:0000313" key="8">
    <source>
        <dbReference type="Proteomes" id="UP000053477"/>
    </source>
</evidence>
<evidence type="ECO:0000313" key="7">
    <source>
        <dbReference type="EMBL" id="KLO12312.1"/>
    </source>
</evidence>
<evidence type="ECO:0000256" key="4">
    <source>
        <dbReference type="ARBA" id="ARBA00022525"/>
    </source>
</evidence>
<dbReference type="InParanoid" id="A0A0H2RKZ8"/>
<evidence type="ECO:0000256" key="6">
    <source>
        <dbReference type="RuleBase" id="RU365009"/>
    </source>
</evidence>
<dbReference type="AlphaFoldDB" id="A0A0H2RKZ8"/>
<keyword evidence="5 6" id="KW-1015">Disulfide bond</keyword>
<organism evidence="7 8">
    <name type="scientific">Schizopora paradoxa</name>
    <dbReference type="NCBI Taxonomy" id="27342"/>
    <lineage>
        <taxon>Eukaryota</taxon>
        <taxon>Fungi</taxon>
        <taxon>Dikarya</taxon>
        <taxon>Basidiomycota</taxon>
        <taxon>Agaricomycotina</taxon>
        <taxon>Agaricomycetes</taxon>
        <taxon>Hymenochaetales</taxon>
        <taxon>Schizoporaceae</taxon>
        <taxon>Schizopora</taxon>
    </lineage>
</organism>
<keyword evidence="6" id="KW-0732">Signal</keyword>
<dbReference type="CDD" id="cd23507">
    <property type="entry name" value="hydrophobin_I"/>
    <property type="match status" value="1"/>
</dbReference>
<sequence>MFLRCAGQTASSCSVGRLYCCNSVISSTSTPGSTILALLGVIPDGNLMGLTCSPVTVIGIGDSSCSSQIVCCTGDNIGMCLRAVCSVCVTHLHLQVAVSLCWTVYLLCLMSSEVRSTFMTGIWLIVSFSRSYNILLPRKKFESSNYSVIQNSNIFLSSNVMTSKLQPMVFFGLHFEFWQNFCNIRTSRSARSDTRSQSA</sequence>
<evidence type="ECO:0000256" key="5">
    <source>
        <dbReference type="ARBA" id="ARBA00023157"/>
    </source>
</evidence>
<keyword evidence="8" id="KW-1185">Reference proteome</keyword>
<dbReference type="GO" id="GO:0009277">
    <property type="term" value="C:fungal-type cell wall"/>
    <property type="evidence" value="ECO:0007669"/>
    <property type="project" value="InterPro"/>
</dbReference>
<dbReference type="Proteomes" id="UP000053477">
    <property type="component" value="Unassembled WGS sequence"/>
</dbReference>
<accession>A0A0H2RKZ8</accession>
<name>A0A0H2RKZ8_9AGAM</name>
<dbReference type="STRING" id="27342.A0A0H2RKZ8"/>
<dbReference type="GO" id="GO:0005199">
    <property type="term" value="F:structural constituent of cell wall"/>
    <property type="evidence" value="ECO:0007669"/>
    <property type="project" value="InterPro"/>
</dbReference>
<protein>
    <recommendedName>
        <fullName evidence="6">Hydrophobin</fullName>
    </recommendedName>
</protein>
<keyword evidence="3 6" id="KW-0134">Cell wall</keyword>
<dbReference type="Pfam" id="PF01185">
    <property type="entry name" value="Hydrophobin"/>
    <property type="match status" value="1"/>
</dbReference>
<evidence type="ECO:0000256" key="2">
    <source>
        <dbReference type="ARBA" id="ARBA00010446"/>
    </source>
</evidence>
<dbReference type="SMART" id="SM00075">
    <property type="entry name" value="HYDRO"/>
    <property type="match status" value="1"/>
</dbReference>
<evidence type="ECO:0000256" key="3">
    <source>
        <dbReference type="ARBA" id="ARBA00022512"/>
    </source>
</evidence>
<keyword evidence="4 6" id="KW-0964">Secreted</keyword>
<proteinExistence type="inferred from homology"/>
<dbReference type="OrthoDB" id="4225815at2759"/>
<gene>
    <name evidence="7" type="ORF">SCHPADRAFT_829696</name>
</gene>
<comment type="similarity">
    <text evidence="2 6">Belongs to the fungal hydrophobin family.</text>
</comment>
<dbReference type="InterPro" id="IPR001338">
    <property type="entry name" value="Class_I_Hydrophobin"/>
</dbReference>
<evidence type="ECO:0000256" key="1">
    <source>
        <dbReference type="ARBA" id="ARBA00004191"/>
    </source>
</evidence>
<comment type="subcellular location">
    <subcellularLocation>
        <location evidence="1 6">Secreted</location>
        <location evidence="1 6">Cell wall</location>
    </subcellularLocation>
</comment>
<reference evidence="7 8" key="1">
    <citation type="submission" date="2015-04" db="EMBL/GenBank/DDBJ databases">
        <title>Complete genome sequence of Schizopora paradoxa KUC8140, a cosmopolitan wood degrader in East Asia.</title>
        <authorList>
            <consortium name="DOE Joint Genome Institute"/>
            <person name="Min B."/>
            <person name="Park H."/>
            <person name="Jang Y."/>
            <person name="Kim J.-J."/>
            <person name="Kim K.H."/>
            <person name="Pangilinan J."/>
            <person name="Lipzen A."/>
            <person name="Riley R."/>
            <person name="Grigoriev I.V."/>
            <person name="Spatafora J.W."/>
            <person name="Choi I.-G."/>
        </authorList>
    </citation>
    <scope>NUCLEOTIDE SEQUENCE [LARGE SCALE GENOMIC DNA]</scope>
    <source>
        <strain evidence="7 8">KUC8140</strain>
    </source>
</reference>
<dbReference type="EMBL" id="KQ085980">
    <property type="protein sequence ID" value="KLO12312.1"/>
    <property type="molecule type" value="Genomic_DNA"/>
</dbReference>